<feature type="transmembrane region" description="Helical" evidence="5">
    <location>
        <begin position="211"/>
        <end position="233"/>
    </location>
</feature>
<evidence type="ECO:0000313" key="6">
    <source>
        <dbReference type="EMBL" id="CAI5453607.1"/>
    </source>
</evidence>
<accession>A0A9P1J0P0</accession>
<comment type="caution">
    <text evidence="6">The sequence shown here is derived from an EMBL/GenBank/DDBJ whole genome shotgun (WGS) entry which is preliminary data.</text>
</comment>
<keyword evidence="7" id="KW-1185">Reference proteome</keyword>
<dbReference type="EMBL" id="CANHGI010000005">
    <property type="protein sequence ID" value="CAI5453607.1"/>
    <property type="molecule type" value="Genomic_DNA"/>
</dbReference>
<evidence type="ECO:0000256" key="4">
    <source>
        <dbReference type="ARBA" id="ARBA00023136"/>
    </source>
</evidence>
<dbReference type="PANTHER" id="PTHR23510">
    <property type="entry name" value="INNER MEMBRANE TRANSPORT PROTEIN YAJR"/>
    <property type="match status" value="1"/>
</dbReference>
<proteinExistence type="predicted"/>
<reference evidence="6" key="1">
    <citation type="submission" date="2022-11" db="EMBL/GenBank/DDBJ databases">
        <authorList>
            <person name="Kikuchi T."/>
        </authorList>
    </citation>
    <scope>NUCLEOTIDE SEQUENCE</scope>
    <source>
        <strain evidence="6">PS1010</strain>
    </source>
</reference>
<dbReference type="PANTHER" id="PTHR23510:SF12">
    <property type="entry name" value="MAJOR FACILITATOR SUPERFAMILY (MFS) PROFILE DOMAIN-CONTAINING PROTEIN"/>
    <property type="match status" value="1"/>
</dbReference>
<dbReference type="GO" id="GO:0022857">
    <property type="term" value="F:transmembrane transporter activity"/>
    <property type="evidence" value="ECO:0007669"/>
    <property type="project" value="InterPro"/>
</dbReference>
<feature type="transmembrane region" description="Helical" evidence="5">
    <location>
        <begin position="130"/>
        <end position="148"/>
    </location>
</feature>
<keyword evidence="4 5" id="KW-0472">Membrane</keyword>
<dbReference type="PRINTS" id="PR01035">
    <property type="entry name" value="TCRTETA"/>
</dbReference>
<evidence type="ECO:0000313" key="7">
    <source>
        <dbReference type="Proteomes" id="UP001152747"/>
    </source>
</evidence>
<dbReference type="SUPFAM" id="SSF103473">
    <property type="entry name" value="MFS general substrate transporter"/>
    <property type="match status" value="1"/>
</dbReference>
<evidence type="ECO:0000256" key="5">
    <source>
        <dbReference type="SAM" id="Phobius"/>
    </source>
</evidence>
<gene>
    <name evidence="6" type="ORF">CAMP_LOCUS16244</name>
</gene>
<dbReference type="InterPro" id="IPR036259">
    <property type="entry name" value="MFS_trans_sf"/>
</dbReference>
<organism evidence="6 7">
    <name type="scientific">Caenorhabditis angaria</name>
    <dbReference type="NCBI Taxonomy" id="860376"/>
    <lineage>
        <taxon>Eukaryota</taxon>
        <taxon>Metazoa</taxon>
        <taxon>Ecdysozoa</taxon>
        <taxon>Nematoda</taxon>
        <taxon>Chromadorea</taxon>
        <taxon>Rhabditida</taxon>
        <taxon>Rhabditina</taxon>
        <taxon>Rhabditomorpha</taxon>
        <taxon>Rhabditoidea</taxon>
        <taxon>Rhabditidae</taxon>
        <taxon>Peloderinae</taxon>
        <taxon>Caenorhabditis</taxon>
    </lineage>
</organism>
<comment type="subcellular location">
    <subcellularLocation>
        <location evidence="1">Membrane</location>
        <topology evidence="1">Multi-pass membrane protein</topology>
    </subcellularLocation>
</comment>
<dbReference type="Proteomes" id="UP001152747">
    <property type="component" value="Unassembled WGS sequence"/>
</dbReference>
<sequence>MSIFFTSMWPYLLQLDPNAKLSFFGIVLASFSVGQAIGSPIIGYWSEKSRKFKLPIATGILIGFGCGNLSALRAYVSACSTEQDRNKAISYSFGSFSSGMLSGPILQSIFAMTFGEHTYLKLLDAYTTPAFFLSSAFSITVILVFYFFDDDSFAGVISETDESKVELPQFDKLPAFLCIFLWFIIQLVFVEQESLSTVLTIAMYDWTSNQAIIYNGYIETLSCFITVSTYVVLGSTRIGEINKRFNILVGLGLFASYFIVLLPWPVYSGKLDYNPNVTDGACTYSWCPDLPQVPLPLYLFVYIICNGIAFPFLTNAIGTLFSQILGPKHQGTMQGVYAFFGSLARILAPLMCTTLFDVSGYTWISVIILSENYPNAN</sequence>
<feature type="transmembrane region" description="Helical" evidence="5">
    <location>
        <begin position="54"/>
        <end position="76"/>
    </location>
</feature>
<name>A0A9P1J0P0_9PELO</name>
<feature type="transmembrane region" description="Helical" evidence="5">
    <location>
        <begin position="245"/>
        <end position="267"/>
    </location>
</feature>
<dbReference type="AlphaFoldDB" id="A0A9P1J0P0"/>
<feature type="transmembrane region" description="Helical" evidence="5">
    <location>
        <begin position="336"/>
        <end position="356"/>
    </location>
</feature>
<feature type="transmembrane region" description="Helical" evidence="5">
    <location>
        <begin position="173"/>
        <end position="191"/>
    </location>
</feature>
<dbReference type="InterPro" id="IPR011701">
    <property type="entry name" value="MFS"/>
</dbReference>
<dbReference type="InterPro" id="IPR001958">
    <property type="entry name" value="Tet-R_TetA/multi-R_MdtG-like"/>
</dbReference>
<evidence type="ECO:0008006" key="8">
    <source>
        <dbReference type="Google" id="ProtNLM"/>
    </source>
</evidence>
<protein>
    <recommendedName>
        <fullName evidence="8">Major facilitator superfamily (MFS) profile domain-containing protein</fullName>
    </recommendedName>
</protein>
<keyword evidence="3 5" id="KW-1133">Transmembrane helix</keyword>
<feature type="transmembrane region" description="Helical" evidence="5">
    <location>
        <begin position="21"/>
        <end position="42"/>
    </location>
</feature>
<feature type="transmembrane region" description="Helical" evidence="5">
    <location>
        <begin position="299"/>
        <end position="324"/>
    </location>
</feature>
<dbReference type="Gene3D" id="1.20.1250.20">
    <property type="entry name" value="MFS general substrate transporter like domains"/>
    <property type="match status" value="1"/>
</dbReference>
<feature type="transmembrane region" description="Helical" evidence="5">
    <location>
        <begin position="88"/>
        <end position="110"/>
    </location>
</feature>
<evidence type="ECO:0000256" key="3">
    <source>
        <dbReference type="ARBA" id="ARBA00022989"/>
    </source>
</evidence>
<evidence type="ECO:0000256" key="1">
    <source>
        <dbReference type="ARBA" id="ARBA00004141"/>
    </source>
</evidence>
<dbReference type="Pfam" id="PF07690">
    <property type="entry name" value="MFS_1"/>
    <property type="match status" value="1"/>
</dbReference>
<dbReference type="InterPro" id="IPR051068">
    <property type="entry name" value="MFS_Domain-Containing_Protein"/>
</dbReference>
<dbReference type="GO" id="GO:0005765">
    <property type="term" value="C:lysosomal membrane"/>
    <property type="evidence" value="ECO:0007669"/>
    <property type="project" value="TreeGrafter"/>
</dbReference>
<keyword evidence="2 5" id="KW-0812">Transmembrane</keyword>
<evidence type="ECO:0000256" key="2">
    <source>
        <dbReference type="ARBA" id="ARBA00022692"/>
    </source>
</evidence>
<dbReference type="OrthoDB" id="370281at2759"/>